<keyword evidence="1" id="KW-0812">Transmembrane</keyword>
<dbReference type="AlphaFoldDB" id="A0A813MTV5"/>
<organism evidence="2 3">
    <name type="scientific">Brachionus calyciflorus</name>
    <dbReference type="NCBI Taxonomy" id="104777"/>
    <lineage>
        <taxon>Eukaryota</taxon>
        <taxon>Metazoa</taxon>
        <taxon>Spiralia</taxon>
        <taxon>Gnathifera</taxon>
        <taxon>Rotifera</taxon>
        <taxon>Eurotatoria</taxon>
        <taxon>Monogononta</taxon>
        <taxon>Pseudotrocha</taxon>
        <taxon>Ploima</taxon>
        <taxon>Brachionidae</taxon>
        <taxon>Brachionus</taxon>
    </lineage>
</organism>
<sequence length="405" mass="48281">MKIFIKNNLKIYLIFLILVALVTLITQNCILLYNKSVFFDNSIPDITDKFENILQHECNVDKESTQQDLCLGKLSQLDNEIRLNQFEFHDECQECLIHNNQKLIVYHHTFWQINDKLESPGYNFKYRVLLLNIMSYFSTQNLCCTKLFFWKLPHFPTKVIQILNKKFHKFIKKDLFEIQDFDLISLCNISKSMNKSVIYKYPLCKMDHVISQNNLVSLSDLVRFVVLDIYGGIYTDGDVIYMKQTNFLWRKNFAYRWSYTNYINTAVLGINKNLDDNINKLYDLVFKKSKSLKEIIRNLHPFSLSLLDLNDDYKNPILKIYHSFLFDPAWLCFDGKVKHLNKEAICGFQEFNNEKKIDEKKFNPDDFFGGSFTYHLHLVNCGNNIRNDSYFQYFENYFEKNLRLD</sequence>
<dbReference type="Pfam" id="PF04488">
    <property type="entry name" value="Gly_transf_sug"/>
    <property type="match status" value="1"/>
</dbReference>
<dbReference type="SUPFAM" id="SSF53448">
    <property type="entry name" value="Nucleotide-diphospho-sugar transferases"/>
    <property type="match status" value="1"/>
</dbReference>
<gene>
    <name evidence="2" type="ORF">OXX778_LOCUS2580</name>
</gene>
<accession>A0A813MTV5</accession>
<keyword evidence="3" id="KW-1185">Reference proteome</keyword>
<dbReference type="Proteomes" id="UP000663879">
    <property type="component" value="Unassembled WGS sequence"/>
</dbReference>
<comment type="caution">
    <text evidence="2">The sequence shown here is derived from an EMBL/GenBank/DDBJ whole genome shotgun (WGS) entry which is preliminary data.</text>
</comment>
<dbReference type="InterPro" id="IPR029044">
    <property type="entry name" value="Nucleotide-diphossugar_trans"/>
</dbReference>
<evidence type="ECO:0000313" key="3">
    <source>
        <dbReference type="Proteomes" id="UP000663879"/>
    </source>
</evidence>
<proteinExistence type="predicted"/>
<name>A0A813MTV5_9BILA</name>
<evidence type="ECO:0000313" key="2">
    <source>
        <dbReference type="EMBL" id="CAF0726946.1"/>
    </source>
</evidence>
<keyword evidence="1" id="KW-1133">Transmembrane helix</keyword>
<dbReference type="InterPro" id="IPR007577">
    <property type="entry name" value="GlycoTrfase_DXD_sugar-bd_CS"/>
</dbReference>
<dbReference type="Gene3D" id="3.90.550.20">
    <property type="match status" value="1"/>
</dbReference>
<feature type="transmembrane region" description="Helical" evidence="1">
    <location>
        <begin position="12"/>
        <end position="33"/>
    </location>
</feature>
<protein>
    <submittedName>
        <fullName evidence="2">Uncharacterized protein</fullName>
    </submittedName>
</protein>
<dbReference type="OrthoDB" id="6150660at2759"/>
<dbReference type="EMBL" id="CAJNOC010000205">
    <property type="protein sequence ID" value="CAF0726946.1"/>
    <property type="molecule type" value="Genomic_DNA"/>
</dbReference>
<reference evidence="2" key="1">
    <citation type="submission" date="2021-02" db="EMBL/GenBank/DDBJ databases">
        <authorList>
            <person name="Nowell W R."/>
        </authorList>
    </citation>
    <scope>NUCLEOTIDE SEQUENCE</scope>
    <source>
        <strain evidence="2">Ploen Becks lab</strain>
    </source>
</reference>
<keyword evidence="1" id="KW-0472">Membrane</keyword>
<evidence type="ECO:0000256" key="1">
    <source>
        <dbReference type="SAM" id="Phobius"/>
    </source>
</evidence>